<dbReference type="PROSITE" id="PS51833">
    <property type="entry name" value="HDOD"/>
    <property type="match status" value="1"/>
</dbReference>
<accession>A0A9E4K6T2</accession>
<protein>
    <submittedName>
        <fullName evidence="3">HDOD domain-containing protein</fullName>
    </submittedName>
</protein>
<dbReference type="EMBL" id="JAEPDI010000012">
    <property type="protein sequence ID" value="MCG7939870.1"/>
    <property type="molecule type" value="Genomic_DNA"/>
</dbReference>
<evidence type="ECO:0000313" key="3">
    <source>
        <dbReference type="EMBL" id="MCG7939870.1"/>
    </source>
</evidence>
<dbReference type="PROSITE" id="PS50042">
    <property type="entry name" value="CNMP_BINDING_3"/>
    <property type="match status" value="1"/>
</dbReference>
<proteinExistence type="predicted"/>
<dbReference type="Gene3D" id="2.60.120.10">
    <property type="entry name" value="Jelly Rolls"/>
    <property type="match status" value="1"/>
</dbReference>
<dbReference type="SUPFAM" id="SSF51206">
    <property type="entry name" value="cAMP-binding domain-like"/>
    <property type="match status" value="1"/>
</dbReference>
<dbReference type="AlphaFoldDB" id="A0A9E4K6T2"/>
<gene>
    <name evidence="3" type="ORF">JAZ04_13580</name>
</gene>
<evidence type="ECO:0000259" key="2">
    <source>
        <dbReference type="PROSITE" id="PS51833"/>
    </source>
</evidence>
<sequence length="417" mass="46464">MIQRVTAVTQNRVKKIEILRHLPKRVQNYVLSETHIEHCNADTRIAVAGEANEQIFYLMAGEVRVSFNDGKQIICKADQPCSLVALAEKNPSEVSIGSLTAVDLLSIPRELYDAIKRLPPMVNQRSNNTIELQDSEGPEDELYWEFHEAVQNNTLELPSMPDITMRIAKVINDSNSDSEDIAHVVQADPTVAARVISVVNSAAYRGKQPIDNLPDAVTRLGRSVTHNLVISFALGKLFQSRSKILRQRMLSLWKHVSYVAPICHELANVTPGLAPDQALLCGLLHDIGALAIIGAARSKPELAENPELLDRVLKNLKGEVGAMVLRKWEFPDYFVQSALHAEDWMEDISHEPDYVDLVVIAQLHAFIGTPAMARLPRLDLVPAFHKLALGKLTPRHSIGIIENARDQIRELRDLLAL</sequence>
<dbReference type="PANTHER" id="PTHR33525:SF3">
    <property type="entry name" value="RIBONUCLEASE Y"/>
    <property type="match status" value="1"/>
</dbReference>
<organism evidence="3 4">
    <name type="scientific">Candidatus Thiodiazotropha lotti</name>
    <dbReference type="NCBI Taxonomy" id="2792787"/>
    <lineage>
        <taxon>Bacteria</taxon>
        <taxon>Pseudomonadati</taxon>
        <taxon>Pseudomonadota</taxon>
        <taxon>Gammaproteobacteria</taxon>
        <taxon>Chromatiales</taxon>
        <taxon>Sedimenticolaceae</taxon>
        <taxon>Candidatus Thiodiazotropha</taxon>
    </lineage>
</organism>
<evidence type="ECO:0000313" key="4">
    <source>
        <dbReference type="Proteomes" id="UP000886687"/>
    </source>
</evidence>
<dbReference type="InterPro" id="IPR013976">
    <property type="entry name" value="HDOD"/>
</dbReference>
<reference evidence="3" key="1">
    <citation type="journal article" date="2021" name="Proc. Natl. Acad. Sci. U.S.A.">
        <title>Global biogeography of chemosynthetic symbionts reveals both localized and globally distributed symbiont groups. .</title>
        <authorList>
            <person name="Osvatic J.T."/>
            <person name="Wilkins L.G.E."/>
            <person name="Leibrecht L."/>
            <person name="Leray M."/>
            <person name="Zauner S."/>
            <person name="Polzin J."/>
            <person name="Camacho Y."/>
            <person name="Gros O."/>
            <person name="van Gils J.A."/>
            <person name="Eisen J.A."/>
            <person name="Petersen J.M."/>
            <person name="Yuen B."/>
        </authorList>
    </citation>
    <scope>NUCLEOTIDE SEQUENCE</scope>
    <source>
        <strain evidence="3">MAGL173</strain>
    </source>
</reference>
<name>A0A9E4K6T2_9GAMM</name>
<evidence type="ECO:0000259" key="1">
    <source>
        <dbReference type="PROSITE" id="PS50042"/>
    </source>
</evidence>
<dbReference type="SUPFAM" id="SSF109604">
    <property type="entry name" value="HD-domain/PDEase-like"/>
    <property type="match status" value="1"/>
</dbReference>
<dbReference type="InterPro" id="IPR052340">
    <property type="entry name" value="RNase_Y/CdgJ"/>
</dbReference>
<comment type="caution">
    <text evidence="3">The sequence shown here is derived from an EMBL/GenBank/DDBJ whole genome shotgun (WGS) entry which is preliminary data.</text>
</comment>
<feature type="domain" description="Cyclic nucleotide-binding" evidence="1">
    <location>
        <begin position="18"/>
        <end position="115"/>
    </location>
</feature>
<dbReference type="Pfam" id="PF08668">
    <property type="entry name" value="HDOD"/>
    <property type="match status" value="1"/>
</dbReference>
<dbReference type="InterPro" id="IPR000595">
    <property type="entry name" value="cNMP-bd_dom"/>
</dbReference>
<dbReference type="Gene3D" id="1.10.3210.10">
    <property type="entry name" value="Hypothetical protein af1432"/>
    <property type="match status" value="1"/>
</dbReference>
<dbReference type="InterPro" id="IPR014710">
    <property type="entry name" value="RmlC-like_jellyroll"/>
</dbReference>
<dbReference type="Proteomes" id="UP000886687">
    <property type="component" value="Unassembled WGS sequence"/>
</dbReference>
<feature type="domain" description="HDOD" evidence="2">
    <location>
        <begin position="157"/>
        <end position="344"/>
    </location>
</feature>
<dbReference type="PANTHER" id="PTHR33525">
    <property type="match status" value="1"/>
</dbReference>
<dbReference type="InterPro" id="IPR018490">
    <property type="entry name" value="cNMP-bd_dom_sf"/>
</dbReference>